<dbReference type="PANTHER" id="PTHR34697">
    <property type="entry name" value="PHOSPHATIDYLGLYCEROL LYSYLTRANSFERASE"/>
    <property type="match status" value="1"/>
</dbReference>
<reference evidence="17" key="1">
    <citation type="journal article" date="2011" name="Stand. Genomic Sci.">
        <title>Genome sequence of the filamentous, gliding Thiothrix nivea neotype strain (JP2(T)).</title>
        <authorList>
            <person name="Lapidus A."/>
            <person name="Nolan M."/>
            <person name="Lucas S."/>
            <person name="Glavina Del Rio T."/>
            <person name="Tice H."/>
            <person name="Cheng J.F."/>
            <person name="Tapia R."/>
            <person name="Han C."/>
            <person name="Goodwin L."/>
            <person name="Pitluck S."/>
            <person name="Liolios K."/>
            <person name="Pagani I."/>
            <person name="Ivanova N."/>
            <person name="Huntemann M."/>
            <person name="Mavromatis K."/>
            <person name="Mikhailova N."/>
            <person name="Pati A."/>
            <person name="Chen A."/>
            <person name="Palaniappan K."/>
            <person name="Land M."/>
            <person name="Brambilla E.M."/>
            <person name="Rohde M."/>
            <person name="Abt B."/>
            <person name="Verbarg S."/>
            <person name="Goker M."/>
            <person name="Bristow J."/>
            <person name="Eisen J.A."/>
            <person name="Markowitz V."/>
            <person name="Hugenholtz P."/>
            <person name="Kyrpides N.C."/>
            <person name="Klenk H.P."/>
            <person name="Woyke T."/>
        </authorList>
    </citation>
    <scope>NUCLEOTIDE SEQUENCE [LARGE SCALE GENOMIC DNA]</scope>
    <source>
        <strain evidence="17">ATCC 35100 / DSM 5205 / JP2</strain>
    </source>
</reference>
<feature type="transmembrane region" description="Helical" evidence="14">
    <location>
        <begin position="473"/>
        <end position="496"/>
    </location>
</feature>
<evidence type="ECO:0000256" key="10">
    <source>
        <dbReference type="ARBA" id="ARBA00023136"/>
    </source>
</evidence>
<organism evidence="16 17">
    <name type="scientific">Thiothrix nivea (strain ATCC 35100 / DSM 5205 / JP2)</name>
    <dbReference type="NCBI Taxonomy" id="870187"/>
    <lineage>
        <taxon>Bacteria</taxon>
        <taxon>Pseudomonadati</taxon>
        <taxon>Pseudomonadota</taxon>
        <taxon>Gammaproteobacteria</taxon>
        <taxon>Thiotrichales</taxon>
        <taxon>Thiotrichaceae</taxon>
        <taxon>Thiothrix</taxon>
    </lineage>
</organism>
<feature type="transmembrane region" description="Helical" evidence="14">
    <location>
        <begin position="394"/>
        <end position="412"/>
    </location>
</feature>
<dbReference type="AlphaFoldDB" id="A0A656HKW6"/>
<comment type="similarity">
    <text evidence="2">Belongs to the LPG synthase family.</text>
</comment>
<dbReference type="GO" id="GO:0046677">
    <property type="term" value="P:response to antibiotic"/>
    <property type="evidence" value="ECO:0007669"/>
    <property type="project" value="UniProtKB-KW"/>
</dbReference>
<dbReference type="SUPFAM" id="SSF55729">
    <property type="entry name" value="Acyl-CoA N-acyltransferases (Nat)"/>
    <property type="match status" value="1"/>
</dbReference>
<dbReference type="NCBIfam" id="NF033480">
    <property type="entry name" value="bifunc_MprF"/>
    <property type="match status" value="1"/>
</dbReference>
<keyword evidence="8 14" id="KW-1133">Transmembrane helix</keyword>
<evidence type="ECO:0000256" key="7">
    <source>
        <dbReference type="ARBA" id="ARBA00022692"/>
    </source>
</evidence>
<feature type="transmembrane region" description="Helical" evidence="14">
    <location>
        <begin position="354"/>
        <end position="374"/>
    </location>
</feature>
<keyword evidence="5" id="KW-1003">Cell membrane</keyword>
<protein>
    <recommendedName>
        <fullName evidence="4">Phosphatidylglycerol lysyltransferase</fullName>
        <ecNumber evidence="3">2.3.2.3</ecNumber>
    </recommendedName>
    <alternativeName>
        <fullName evidence="12">Lysylphosphatidylglycerol synthase</fullName>
    </alternativeName>
</protein>
<keyword evidence="6 16" id="KW-0808">Transferase</keyword>
<evidence type="ECO:0000256" key="3">
    <source>
        <dbReference type="ARBA" id="ARBA00012014"/>
    </source>
</evidence>
<keyword evidence="10 14" id="KW-0472">Membrane</keyword>
<feature type="transmembrane region" description="Helical" evidence="14">
    <location>
        <begin position="21"/>
        <end position="39"/>
    </location>
</feature>
<feature type="transmembrane region" description="Helical" evidence="14">
    <location>
        <begin position="172"/>
        <end position="195"/>
    </location>
</feature>
<dbReference type="InterPro" id="IPR024320">
    <property type="entry name" value="LPG_synthase_C"/>
</dbReference>
<evidence type="ECO:0000256" key="1">
    <source>
        <dbReference type="ARBA" id="ARBA00004651"/>
    </source>
</evidence>
<dbReference type="Proteomes" id="UP000005317">
    <property type="component" value="Unassembled WGS sequence"/>
</dbReference>
<evidence type="ECO:0000256" key="11">
    <source>
        <dbReference type="ARBA" id="ARBA00023251"/>
    </source>
</evidence>
<evidence type="ECO:0000256" key="8">
    <source>
        <dbReference type="ARBA" id="ARBA00022989"/>
    </source>
</evidence>
<dbReference type="PANTHER" id="PTHR34697:SF2">
    <property type="entry name" value="PHOSPHATIDYLGLYCEROL LYSYLTRANSFERASE"/>
    <property type="match status" value="1"/>
</dbReference>
<dbReference type="InterPro" id="IPR051211">
    <property type="entry name" value="PG_lysyltransferase"/>
</dbReference>
<feature type="transmembrane region" description="Helical" evidence="14">
    <location>
        <begin position="100"/>
        <end position="124"/>
    </location>
</feature>
<evidence type="ECO:0000256" key="4">
    <source>
        <dbReference type="ARBA" id="ARBA00021546"/>
    </source>
</evidence>
<keyword evidence="11" id="KW-0046">Antibiotic resistance</keyword>
<evidence type="ECO:0000256" key="12">
    <source>
        <dbReference type="ARBA" id="ARBA00031899"/>
    </source>
</evidence>
<dbReference type="RefSeq" id="WP_002710786.1">
    <property type="nucleotide sequence ID" value="NZ_JH651384.1"/>
</dbReference>
<keyword evidence="9" id="KW-0443">Lipid metabolism</keyword>
<dbReference type="EC" id="2.3.2.3" evidence="3"/>
<feature type="transmembrane region" description="Helical" evidence="14">
    <location>
        <begin position="136"/>
        <end position="160"/>
    </location>
</feature>
<sequence length="880" mass="95966" precursor="true">MAFNNGTGLRGNLAVAKLLQWLRWLLPLLALMLALGAASREFRQIDMGAVHATFKQISLPATLLLIAAGMLVVSLNALYDVLLLRWLRLKANVAYVARHAWLASVLNNVAGFAGMTGAGIRYLALGNAGVTGRDAVAFAGLVLFSMPVGLSVLSTSVLFLHTDMLAQLTMPLNLAVLVLGLVSLYWVLFLLVAGGGGLHKRLLADTPPLAFPQRLGLLLVSLLDWLAVVLLLDLCLRVVGERLPLDVLLAAFTVAATLGWVSMVPGGLGVFEGTMLVLLGGVADDASLVLAALLLFRVVYYFIPFLFGVQMLSGMTLVKEGGGMDEFIRRFQAHPLLRLGQVPLRFLGQVSTQALAYLTFAAGVLLLVSAAFPAVATRLEALSLYMPLILREGFHLSSVIAGALLLGLARGISAGMRGAYHTTQGVLLLGIVVTLLKGLDYEEAMLLLVLSALLRANKVAFRHRGYPLTSRRSLRWLLAAGLALLLAAGLGEILYGSEQFTVRLGAFGHGADAARYARALIVMLLTFLAWLGWTWFSMPLPASMKLPDAGLLEQARRFYTGVGQTTYSYLTFLGDKYLLMGGAETALIQYGQQRNHLIALGDPAAADSAGVAEGIRAFRSMAEDYNRVAVFYQVDEANLHYYLNAGFALLKLGEKARVPLENFTLTGKKAQKLRTALNHGTRDGLSFEVAQHPLPEPLWRELQAVSDAWLEDKQAAEKGFSLGRFERAFLEQCSGFALVRQAGRLIAFASVTPDFGSREEYRIDLMRHLADAPNGTMDFLFVNLMKHAAEAGYRWFDLGVAPLAGVGDSVWSPREERLIRLVYQYGNHFYNFKGLRDYKDKFNPQWRSLYLAYPRGVSLASILLDVAALVAGGYRQVLMK</sequence>
<feature type="transmembrane region" description="Helical" evidence="14">
    <location>
        <begin position="59"/>
        <end position="79"/>
    </location>
</feature>
<feature type="transmembrane region" description="Helical" evidence="14">
    <location>
        <begin position="419"/>
        <end position="438"/>
    </location>
</feature>
<dbReference type="InterPro" id="IPR022791">
    <property type="entry name" value="L-PG_synthase/AglD"/>
</dbReference>
<feature type="domain" description="Phosphatidylglycerol lysyltransferase C-terminal" evidence="15">
    <location>
        <begin position="564"/>
        <end position="853"/>
    </location>
</feature>
<comment type="catalytic activity">
    <reaction evidence="13">
        <text>L-lysyl-tRNA(Lys) + a 1,2-diacyl-sn-glycero-3-phospho-(1'-sn-glycerol) = a 1,2-diacyl-sn-glycero-3-phospho-1'-(3'-O-L-lysyl)-sn-glycerol + tRNA(Lys)</text>
        <dbReference type="Rhea" id="RHEA:10668"/>
        <dbReference type="Rhea" id="RHEA-COMP:9696"/>
        <dbReference type="Rhea" id="RHEA-COMP:9697"/>
        <dbReference type="ChEBI" id="CHEBI:64716"/>
        <dbReference type="ChEBI" id="CHEBI:75792"/>
        <dbReference type="ChEBI" id="CHEBI:78442"/>
        <dbReference type="ChEBI" id="CHEBI:78529"/>
        <dbReference type="EC" id="2.3.2.3"/>
    </reaction>
</comment>
<keyword evidence="17" id="KW-1185">Reference proteome</keyword>
<comment type="subcellular location">
    <subcellularLocation>
        <location evidence="1">Cell membrane</location>
        <topology evidence="1">Multi-pass membrane protein</topology>
    </subcellularLocation>
</comment>
<feature type="transmembrane region" description="Helical" evidence="14">
    <location>
        <begin position="215"/>
        <end position="235"/>
    </location>
</feature>
<feature type="transmembrane region" description="Helical" evidence="14">
    <location>
        <begin position="247"/>
        <end position="268"/>
    </location>
</feature>
<evidence type="ECO:0000256" key="2">
    <source>
        <dbReference type="ARBA" id="ARBA00008627"/>
    </source>
</evidence>
<dbReference type="EMBL" id="JH651384">
    <property type="protein sequence ID" value="EIJ36923.1"/>
    <property type="molecule type" value="Genomic_DNA"/>
</dbReference>
<proteinExistence type="inferred from homology"/>
<accession>A0A656HKW6</accession>
<evidence type="ECO:0000313" key="17">
    <source>
        <dbReference type="Proteomes" id="UP000005317"/>
    </source>
</evidence>
<name>A0A656HKW6_THINJ</name>
<evidence type="ECO:0000256" key="5">
    <source>
        <dbReference type="ARBA" id="ARBA00022475"/>
    </source>
</evidence>
<evidence type="ECO:0000256" key="6">
    <source>
        <dbReference type="ARBA" id="ARBA00022679"/>
    </source>
</evidence>
<dbReference type="GO" id="GO:0006629">
    <property type="term" value="P:lipid metabolic process"/>
    <property type="evidence" value="ECO:0007669"/>
    <property type="project" value="UniProtKB-KW"/>
</dbReference>
<feature type="transmembrane region" description="Helical" evidence="14">
    <location>
        <begin position="288"/>
        <end position="309"/>
    </location>
</feature>
<evidence type="ECO:0000313" key="16">
    <source>
        <dbReference type="EMBL" id="EIJ36923.1"/>
    </source>
</evidence>
<feature type="transmembrane region" description="Helical" evidence="14">
    <location>
        <begin position="516"/>
        <end position="536"/>
    </location>
</feature>
<dbReference type="OrthoDB" id="145485at2"/>
<evidence type="ECO:0000256" key="9">
    <source>
        <dbReference type="ARBA" id="ARBA00023098"/>
    </source>
</evidence>
<dbReference type="Pfam" id="PF03706">
    <property type="entry name" value="LPG_synthase_TM"/>
    <property type="match status" value="1"/>
</dbReference>
<dbReference type="GO" id="GO:0055091">
    <property type="term" value="P:phospholipid homeostasis"/>
    <property type="evidence" value="ECO:0007669"/>
    <property type="project" value="TreeGrafter"/>
</dbReference>
<evidence type="ECO:0000256" key="14">
    <source>
        <dbReference type="SAM" id="Phobius"/>
    </source>
</evidence>
<dbReference type="InterPro" id="IPR016181">
    <property type="entry name" value="Acyl_CoA_acyltransferase"/>
</dbReference>
<dbReference type="Pfam" id="PF09924">
    <property type="entry name" value="LPG_synthase_C"/>
    <property type="match status" value="1"/>
</dbReference>
<dbReference type="GO" id="GO:0050071">
    <property type="term" value="F:phosphatidylglycerol lysyltransferase activity"/>
    <property type="evidence" value="ECO:0007669"/>
    <property type="project" value="UniProtKB-EC"/>
</dbReference>
<evidence type="ECO:0000259" key="15">
    <source>
        <dbReference type="Pfam" id="PF09924"/>
    </source>
</evidence>
<dbReference type="GO" id="GO:0005886">
    <property type="term" value="C:plasma membrane"/>
    <property type="evidence" value="ECO:0007669"/>
    <property type="project" value="UniProtKB-SubCell"/>
</dbReference>
<evidence type="ECO:0000256" key="13">
    <source>
        <dbReference type="ARBA" id="ARBA00047540"/>
    </source>
</evidence>
<gene>
    <name evidence="16" type="ORF">Thini_4445</name>
</gene>
<keyword evidence="7 14" id="KW-0812">Transmembrane</keyword>